<dbReference type="AlphaFoldDB" id="A0A643BMD8"/>
<dbReference type="GO" id="GO:0008270">
    <property type="term" value="F:zinc ion binding"/>
    <property type="evidence" value="ECO:0007669"/>
    <property type="project" value="UniProtKB-KW"/>
</dbReference>
<feature type="non-terminal residue" evidence="12">
    <location>
        <position position="1"/>
    </location>
</feature>
<dbReference type="PROSITE" id="PS00028">
    <property type="entry name" value="ZINC_FINGER_C2H2_1"/>
    <property type="match status" value="1"/>
</dbReference>
<dbReference type="Gene3D" id="3.30.160.60">
    <property type="entry name" value="Classic Zinc Finger"/>
    <property type="match status" value="2"/>
</dbReference>
<dbReference type="PROSITE" id="PS50157">
    <property type="entry name" value="ZINC_FINGER_C2H2_2"/>
    <property type="match status" value="2"/>
</dbReference>
<dbReference type="PANTHER" id="PTHR23226">
    <property type="entry name" value="ZINC FINGER AND SCAN DOMAIN-CONTAINING"/>
    <property type="match status" value="1"/>
</dbReference>
<feature type="non-terminal residue" evidence="12">
    <location>
        <position position="189"/>
    </location>
</feature>
<sequence length="189" mass="21185">WGAGEECESVVDTLEILGREAALVLLSCSCRIINGGLLIKLRDSRITMQCLLCFALTVFLGCWHGVENEEAPSEQSVSVAVSHVHTFKADSSNHMAHPCDLCGPILKDILHLDEHQETHHGLKPYTCGACGRQFWFSANFDQHQKLYNVEKLLRGDKGRASFVKNCRACEEPHLSEKPFACEEEQKNFQ</sequence>
<dbReference type="Proteomes" id="UP000437017">
    <property type="component" value="Unassembled WGS sequence"/>
</dbReference>
<reference evidence="12 13" key="1">
    <citation type="journal article" date="2019" name="PLoS ONE">
        <title>Genomic analyses reveal an absence of contemporary introgressive admixture between fin whales and blue whales, despite known hybrids.</title>
        <authorList>
            <person name="Westbury M.V."/>
            <person name="Petersen B."/>
            <person name="Lorenzen E.D."/>
        </authorList>
    </citation>
    <scope>NUCLEOTIDE SEQUENCE [LARGE SCALE GENOMIC DNA]</scope>
    <source>
        <strain evidence="12">FinWhale-01</strain>
    </source>
</reference>
<dbReference type="EMBL" id="SGJD01011138">
    <property type="protein sequence ID" value="KAB0388805.1"/>
    <property type="molecule type" value="Genomic_DNA"/>
</dbReference>
<comment type="caution">
    <text evidence="12">The sequence shown here is derived from an EMBL/GenBank/DDBJ whole genome shotgun (WGS) entry which is preliminary data.</text>
</comment>
<keyword evidence="3" id="KW-0677">Repeat</keyword>
<proteinExistence type="predicted"/>
<evidence type="ECO:0000256" key="9">
    <source>
        <dbReference type="ARBA" id="ARBA00023242"/>
    </source>
</evidence>
<gene>
    <name evidence="12" type="ORF">E2I00_015844</name>
</gene>
<evidence type="ECO:0000256" key="1">
    <source>
        <dbReference type="ARBA" id="ARBA00004123"/>
    </source>
</evidence>
<keyword evidence="4 10" id="KW-0863">Zinc-finger</keyword>
<name>A0A643BMD8_BALPH</name>
<dbReference type="FunFam" id="3.30.160.60:FF:002863">
    <property type="entry name" value="Zinc finger protein 671"/>
    <property type="match status" value="1"/>
</dbReference>
<evidence type="ECO:0000256" key="5">
    <source>
        <dbReference type="ARBA" id="ARBA00022833"/>
    </source>
</evidence>
<evidence type="ECO:0000259" key="11">
    <source>
        <dbReference type="PROSITE" id="PS50157"/>
    </source>
</evidence>
<dbReference type="GO" id="GO:0000981">
    <property type="term" value="F:DNA-binding transcription factor activity, RNA polymerase II-specific"/>
    <property type="evidence" value="ECO:0007669"/>
    <property type="project" value="TreeGrafter"/>
</dbReference>
<evidence type="ECO:0000313" key="13">
    <source>
        <dbReference type="Proteomes" id="UP000437017"/>
    </source>
</evidence>
<keyword evidence="13" id="KW-1185">Reference proteome</keyword>
<evidence type="ECO:0000256" key="3">
    <source>
        <dbReference type="ARBA" id="ARBA00022737"/>
    </source>
</evidence>
<evidence type="ECO:0000256" key="6">
    <source>
        <dbReference type="ARBA" id="ARBA00023015"/>
    </source>
</evidence>
<keyword evidence="2" id="KW-0479">Metal-binding</keyword>
<keyword evidence="6" id="KW-0805">Transcription regulation</keyword>
<dbReference type="InterPro" id="IPR036236">
    <property type="entry name" value="Znf_C2H2_sf"/>
</dbReference>
<feature type="domain" description="C2H2-type" evidence="11">
    <location>
        <begin position="97"/>
        <end position="124"/>
    </location>
</feature>
<evidence type="ECO:0000256" key="8">
    <source>
        <dbReference type="ARBA" id="ARBA00023163"/>
    </source>
</evidence>
<accession>A0A643BMD8</accession>
<dbReference type="PANTHER" id="PTHR23226:SF85">
    <property type="entry name" value="ZINC FINGER PROTEIN 397"/>
    <property type="match status" value="1"/>
</dbReference>
<dbReference type="GO" id="GO:0005634">
    <property type="term" value="C:nucleus"/>
    <property type="evidence" value="ECO:0007669"/>
    <property type="project" value="UniProtKB-SubCell"/>
</dbReference>
<evidence type="ECO:0000313" key="12">
    <source>
        <dbReference type="EMBL" id="KAB0388805.1"/>
    </source>
</evidence>
<dbReference type="SUPFAM" id="SSF57667">
    <property type="entry name" value="beta-beta-alpha zinc fingers"/>
    <property type="match status" value="1"/>
</dbReference>
<keyword evidence="5" id="KW-0862">Zinc</keyword>
<keyword evidence="9" id="KW-0539">Nucleus</keyword>
<dbReference type="OrthoDB" id="654211at2759"/>
<protein>
    <recommendedName>
        <fullName evidence="11">C2H2-type domain-containing protein</fullName>
    </recommendedName>
</protein>
<dbReference type="InterPro" id="IPR013087">
    <property type="entry name" value="Znf_C2H2_type"/>
</dbReference>
<keyword evidence="7" id="KW-0238">DNA-binding</keyword>
<evidence type="ECO:0000256" key="2">
    <source>
        <dbReference type="ARBA" id="ARBA00022723"/>
    </source>
</evidence>
<organism evidence="12 13">
    <name type="scientific">Balaenoptera physalus</name>
    <name type="common">Fin whale</name>
    <name type="synonym">Balaena physalus</name>
    <dbReference type="NCBI Taxonomy" id="9770"/>
    <lineage>
        <taxon>Eukaryota</taxon>
        <taxon>Metazoa</taxon>
        <taxon>Chordata</taxon>
        <taxon>Craniata</taxon>
        <taxon>Vertebrata</taxon>
        <taxon>Euteleostomi</taxon>
        <taxon>Mammalia</taxon>
        <taxon>Eutheria</taxon>
        <taxon>Laurasiatheria</taxon>
        <taxon>Artiodactyla</taxon>
        <taxon>Whippomorpha</taxon>
        <taxon>Cetacea</taxon>
        <taxon>Mysticeti</taxon>
        <taxon>Balaenopteridae</taxon>
        <taxon>Balaenoptera</taxon>
    </lineage>
</organism>
<comment type="subcellular location">
    <subcellularLocation>
        <location evidence="1">Nucleus</location>
    </subcellularLocation>
</comment>
<keyword evidence="8" id="KW-0804">Transcription</keyword>
<evidence type="ECO:0000256" key="4">
    <source>
        <dbReference type="ARBA" id="ARBA00022771"/>
    </source>
</evidence>
<evidence type="ECO:0000256" key="7">
    <source>
        <dbReference type="ARBA" id="ARBA00023125"/>
    </source>
</evidence>
<dbReference type="GO" id="GO:0000978">
    <property type="term" value="F:RNA polymerase II cis-regulatory region sequence-specific DNA binding"/>
    <property type="evidence" value="ECO:0007669"/>
    <property type="project" value="TreeGrafter"/>
</dbReference>
<feature type="domain" description="C2H2-type" evidence="11">
    <location>
        <begin position="125"/>
        <end position="152"/>
    </location>
</feature>
<evidence type="ECO:0000256" key="10">
    <source>
        <dbReference type="PROSITE-ProRule" id="PRU00042"/>
    </source>
</evidence>